<dbReference type="AlphaFoldDB" id="A0A5E4LWP6"/>
<dbReference type="GO" id="GO:0030014">
    <property type="term" value="C:CCR4-NOT complex"/>
    <property type="evidence" value="ECO:0007669"/>
    <property type="project" value="InterPro"/>
</dbReference>
<dbReference type="Proteomes" id="UP000325440">
    <property type="component" value="Unassembled WGS sequence"/>
</dbReference>
<accession>A0A5E4LWP6</accession>
<evidence type="ECO:0000256" key="1">
    <source>
        <dbReference type="ARBA" id="ARBA00004123"/>
    </source>
</evidence>
<protein>
    <recommendedName>
        <fullName evidence="4">CCR4-NOT transcription complex subunit 11</fullName>
    </recommendedName>
</protein>
<dbReference type="InterPro" id="IPR019312">
    <property type="entry name" value="CNOT11"/>
</dbReference>
<evidence type="ECO:0000256" key="9">
    <source>
        <dbReference type="ARBA" id="ARBA00023242"/>
    </source>
</evidence>
<keyword evidence="11" id="KW-1185">Reference proteome</keyword>
<keyword evidence="6" id="KW-0805">Transcription regulation</keyword>
<reference evidence="10 11" key="1">
    <citation type="submission" date="2019-08" db="EMBL/GenBank/DDBJ databases">
        <authorList>
            <person name="Alioto T."/>
            <person name="Alioto T."/>
            <person name="Gomez Garrido J."/>
        </authorList>
    </citation>
    <scope>NUCLEOTIDE SEQUENCE [LARGE SCALE GENOMIC DNA]</scope>
</reference>
<evidence type="ECO:0000313" key="10">
    <source>
        <dbReference type="EMBL" id="VVC24065.1"/>
    </source>
</evidence>
<evidence type="ECO:0000313" key="11">
    <source>
        <dbReference type="Proteomes" id="UP000325440"/>
    </source>
</evidence>
<evidence type="ECO:0000256" key="3">
    <source>
        <dbReference type="ARBA" id="ARBA00008030"/>
    </source>
</evidence>
<organism evidence="10 11">
    <name type="scientific">Cinara cedri</name>
    <dbReference type="NCBI Taxonomy" id="506608"/>
    <lineage>
        <taxon>Eukaryota</taxon>
        <taxon>Metazoa</taxon>
        <taxon>Ecdysozoa</taxon>
        <taxon>Arthropoda</taxon>
        <taxon>Hexapoda</taxon>
        <taxon>Insecta</taxon>
        <taxon>Pterygota</taxon>
        <taxon>Neoptera</taxon>
        <taxon>Paraneoptera</taxon>
        <taxon>Hemiptera</taxon>
        <taxon>Sternorrhyncha</taxon>
        <taxon>Aphidomorpha</taxon>
        <taxon>Aphidoidea</taxon>
        <taxon>Aphididae</taxon>
        <taxon>Lachninae</taxon>
        <taxon>Cinara</taxon>
    </lineage>
</organism>
<dbReference type="PANTHER" id="PTHR15975:SF0">
    <property type="entry name" value="CCR4-NOT TRANSCRIPTION COMPLEX SUBUNIT 11"/>
    <property type="match status" value="1"/>
</dbReference>
<dbReference type="GO" id="GO:0005634">
    <property type="term" value="C:nucleus"/>
    <property type="evidence" value="ECO:0007669"/>
    <property type="project" value="UniProtKB-SubCell"/>
</dbReference>
<comment type="subcellular location">
    <subcellularLocation>
        <location evidence="2">Cytoplasm</location>
    </subcellularLocation>
    <subcellularLocation>
        <location evidence="1">Nucleus</location>
    </subcellularLocation>
</comment>
<keyword evidence="7" id="KW-0943">RNA-mediated gene silencing</keyword>
<evidence type="ECO:0000256" key="5">
    <source>
        <dbReference type="ARBA" id="ARBA00022490"/>
    </source>
</evidence>
<evidence type="ECO:0000256" key="2">
    <source>
        <dbReference type="ARBA" id="ARBA00004496"/>
    </source>
</evidence>
<evidence type="ECO:0000256" key="4">
    <source>
        <dbReference type="ARBA" id="ARBA00014872"/>
    </source>
</evidence>
<dbReference type="PANTHER" id="PTHR15975">
    <property type="entry name" value="CCR4-NOT TRANSCRIPTION COMPLEX SUBUNIT 11"/>
    <property type="match status" value="1"/>
</dbReference>
<dbReference type="Pfam" id="PF10155">
    <property type="entry name" value="CNOT11"/>
    <property type="match status" value="1"/>
</dbReference>
<comment type="similarity">
    <text evidence="3">Belongs to the CNOT11 family.</text>
</comment>
<keyword evidence="5" id="KW-0963">Cytoplasm</keyword>
<evidence type="ECO:0000256" key="6">
    <source>
        <dbReference type="ARBA" id="ARBA00023015"/>
    </source>
</evidence>
<proteinExistence type="inferred from homology"/>
<dbReference type="OrthoDB" id="10265389at2759"/>
<dbReference type="GO" id="GO:0031047">
    <property type="term" value="P:regulatory ncRNA-mediated gene silencing"/>
    <property type="evidence" value="ECO:0007669"/>
    <property type="project" value="UniProtKB-KW"/>
</dbReference>
<sequence length="465" mass="52865">MELSIKKLSTLLNILSEENVENQPLEYLVFQLHHNFKREENYKIGCTLLLLIQHSDFLLNQIQKLAAIVLCYELYRNIPITTNPLAPLFMLLLHKKTGKKEYVGDLPVLSMPVKIFLSDLITSQNSKELLRKSARQVLTAQNDPSKSIANTATILNTIIKHRKNLPRTAKSSLSVIISDPQTSESTEEAKQILGELIKGPKSSVLLNFKPEIVRLVPPLYVCKQEMVWLNMSCRSNHKILYDKTMCVPTSAVTEAREIMIKALKAPITLQQQQHLLAELGKDPKLVYLIDLTPCKLPDLVENNPLIAIEVLLKLVQSHLITEYFSALVNMEMSLHSLEVVNRLTAFVDLPIEFVHLYISNCIVACESIKDKCLQYRLVRLLCVFLQSLIKNRIINVQELLIIEIQAFCIEFIQIREALALFRLIKQLETGYSYSIFNMATISGITASTIVATKDTNKETIVQKEN</sequence>
<keyword evidence="9" id="KW-0539">Nucleus</keyword>
<name>A0A5E4LWP6_9HEMI</name>
<dbReference type="GO" id="GO:0005737">
    <property type="term" value="C:cytoplasm"/>
    <property type="evidence" value="ECO:0007669"/>
    <property type="project" value="UniProtKB-SubCell"/>
</dbReference>
<gene>
    <name evidence="10" type="ORF">CINCED_3A022577</name>
</gene>
<evidence type="ECO:0000256" key="8">
    <source>
        <dbReference type="ARBA" id="ARBA00023163"/>
    </source>
</evidence>
<dbReference type="EMBL" id="CABPRJ010000001">
    <property type="protein sequence ID" value="VVC24065.1"/>
    <property type="molecule type" value="Genomic_DNA"/>
</dbReference>
<keyword evidence="8" id="KW-0804">Transcription</keyword>
<evidence type="ECO:0000256" key="7">
    <source>
        <dbReference type="ARBA" id="ARBA00023158"/>
    </source>
</evidence>